<gene>
    <name evidence="2" type="ORF">Pla123a_01420</name>
</gene>
<reference evidence="2 3" key="1">
    <citation type="submission" date="2019-02" db="EMBL/GenBank/DDBJ databases">
        <title>Deep-cultivation of Planctomycetes and their phenomic and genomic characterization uncovers novel biology.</title>
        <authorList>
            <person name="Wiegand S."/>
            <person name="Jogler M."/>
            <person name="Boedeker C."/>
            <person name="Pinto D."/>
            <person name="Vollmers J."/>
            <person name="Rivas-Marin E."/>
            <person name="Kohn T."/>
            <person name="Peeters S.H."/>
            <person name="Heuer A."/>
            <person name="Rast P."/>
            <person name="Oberbeckmann S."/>
            <person name="Bunk B."/>
            <person name="Jeske O."/>
            <person name="Meyerdierks A."/>
            <person name="Storesund J.E."/>
            <person name="Kallscheuer N."/>
            <person name="Luecker S."/>
            <person name="Lage O.M."/>
            <person name="Pohl T."/>
            <person name="Merkel B.J."/>
            <person name="Hornburger P."/>
            <person name="Mueller R.-W."/>
            <person name="Bruemmer F."/>
            <person name="Labrenz M."/>
            <person name="Spormann A.M."/>
            <person name="Op Den Camp H."/>
            <person name="Overmann J."/>
            <person name="Amann R."/>
            <person name="Jetten M.S.M."/>
            <person name="Mascher T."/>
            <person name="Medema M.H."/>
            <person name="Devos D.P."/>
            <person name="Kaster A.-K."/>
            <person name="Ovreas L."/>
            <person name="Rohde M."/>
            <person name="Galperin M.Y."/>
            <person name="Jogler C."/>
        </authorList>
    </citation>
    <scope>NUCLEOTIDE SEQUENCE [LARGE SCALE GENOMIC DNA]</scope>
    <source>
        <strain evidence="2 3">Pla123a</strain>
    </source>
</reference>
<accession>A0A5C5ZDU4</accession>
<dbReference type="EMBL" id="SJPO01000001">
    <property type="protein sequence ID" value="TWT85335.1"/>
    <property type="molecule type" value="Genomic_DNA"/>
</dbReference>
<dbReference type="AlphaFoldDB" id="A0A5C5ZDU4"/>
<evidence type="ECO:0000313" key="3">
    <source>
        <dbReference type="Proteomes" id="UP000318478"/>
    </source>
</evidence>
<dbReference type="PANTHER" id="PTHR34107">
    <property type="entry name" value="SLL0198 PROTEIN-RELATED"/>
    <property type="match status" value="1"/>
</dbReference>
<dbReference type="CDD" id="cd06260">
    <property type="entry name" value="DUF820-like"/>
    <property type="match status" value="1"/>
</dbReference>
<dbReference type="SUPFAM" id="SSF52980">
    <property type="entry name" value="Restriction endonuclease-like"/>
    <property type="match status" value="1"/>
</dbReference>
<dbReference type="InterPro" id="IPR011335">
    <property type="entry name" value="Restrct_endonuc-II-like"/>
</dbReference>
<evidence type="ECO:0000259" key="1">
    <source>
        <dbReference type="Pfam" id="PF05685"/>
    </source>
</evidence>
<dbReference type="PANTHER" id="PTHR34107:SF1">
    <property type="entry name" value="SLL0198 PROTEIN"/>
    <property type="match status" value="1"/>
</dbReference>
<dbReference type="Gene3D" id="3.90.1570.10">
    <property type="entry name" value="tt1808, chain A"/>
    <property type="match status" value="1"/>
</dbReference>
<dbReference type="Pfam" id="PF05685">
    <property type="entry name" value="Uma2"/>
    <property type="match status" value="1"/>
</dbReference>
<dbReference type="Proteomes" id="UP000318478">
    <property type="component" value="Unassembled WGS sequence"/>
</dbReference>
<protein>
    <recommendedName>
        <fullName evidence="1">Putative restriction endonuclease domain-containing protein</fullName>
    </recommendedName>
</protein>
<proteinExistence type="predicted"/>
<dbReference type="InterPro" id="IPR008538">
    <property type="entry name" value="Uma2"/>
</dbReference>
<feature type="domain" description="Putative restriction endonuclease" evidence="1">
    <location>
        <begin position="5"/>
        <end position="109"/>
    </location>
</feature>
<organism evidence="2 3">
    <name type="scientific">Posidoniimonas polymericola</name>
    <dbReference type="NCBI Taxonomy" id="2528002"/>
    <lineage>
        <taxon>Bacteria</taxon>
        <taxon>Pseudomonadati</taxon>
        <taxon>Planctomycetota</taxon>
        <taxon>Planctomycetia</taxon>
        <taxon>Pirellulales</taxon>
        <taxon>Lacipirellulaceae</taxon>
        <taxon>Posidoniimonas</taxon>
    </lineage>
</organism>
<comment type="caution">
    <text evidence="2">The sequence shown here is derived from an EMBL/GenBank/DDBJ whole genome shotgun (WGS) entry which is preliminary data.</text>
</comment>
<keyword evidence="3" id="KW-1185">Reference proteome</keyword>
<dbReference type="InterPro" id="IPR012296">
    <property type="entry name" value="Nuclease_put_TT1808"/>
</dbReference>
<dbReference type="RefSeq" id="WP_197527562.1">
    <property type="nucleotide sequence ID" value="NZ_SJPO01000001.1"/>
</dbReference>
<name>A0A5C5ZDU4_9BACT</name>
<evidence type="ECO:0000313" key="2">
    <source>
        <dbReference type="EMBL" id="TWT85335.1"/>
    </source>
</evidence>
<sequence length="121" mass="13418">MLQLFPDQVRIPDVCFVSWERLKGSGFPQQAAPSLAPDLAVEVLSPGNTDQEMHRKLEEYFEAGVRLVWYVDPRDKSVTSYTAVEKSTRLTEADQLTGGDVLPGLTIDLAKLFEIPTPPGD</sequence>